<dbReference type="PANTHER" id="PTHR12828">
    <property type="entry name" value="PROTEASOME MATURATION PROTEIN UMP1"/>
    <property type="match status" value="1"/>
</dbReference>
<proteinExistence type="inferred from homology"/>
<dbReference type="AlphaFoldDB" id="A0AAU9JPC6"/>
<comment type="caution">
    <text evidence="3">The sequence shown here is derived from an EMBL/GenBank/DDBJ whole genome shotgun (WGS) entry which is preliminary data.</text>
</comment>
<accession>A0AAU9JPC6</accession>
<gene>
    <name evidence="3" type="ORF">BSTOLATCC_MIC43501</name>
</gene>
<dbReference type="EMBL" id="CAJZBQ010000043">
    <property type="protein sequence ID" value="CAG9327466.1"/>
    <property type="molecule type" value="Genomic_DNA"/>
</dbReference>
<evidence type="ECO:0000313" key="4">
    <source>
        <dbReference type="Proteomes" id="UP001162131"/>
    </source>
</evidence>
<organism evidence="3 4">
    <name type="scientific">Blepharisma stoltei</name>
    <dbReference type="NCBI Taxonomy" id="1481888"/>
    <lineage>
        <taxon>Eukaryota</taxon>
        <taxon>Sar</taxon>
        <taxon>Alveolata</taxon>
        <taxon>Ciliophora</taxon>
        <taxon>Postciliodesmatophora</taxon>
        <taxon>Heterotrichea</taxon>
        <taxon>Heterotrichida</taxon>
        <taxon>Blepharismidae</taxon>
        <taxon>Blepharisma</taxon>
    </lineage>
</organism>
<dbReference type="GO" id="GO:0005634">
    <property type="term" value="C:nucleus"/>
    <property type="evidence" value="ECO:0007669"/>
    <property type="project" value="TreeGrafter"/>
</dbReference>
<protein>
    <submittedName>
        <fullName evidence="3">Uncharacterized protein</fullName>
    </submittedName>
</protein>
<dbReference type="Proteomes" id="UP001162131">
    <property type="component" value="Unassembled WGS sequence"/>
</dbReference>
<evidence type="ECO:0000313" key="3">
    <source>
        <dbReference type="EMBL" id="CAG9327466.1"/>
    </source>
</evidence>
<name>A0AAU9JPC6_9CILI</name>
<keyword evidence="4" id="KW-1185">Reference proteome</keyword>
<reference evidence="3" key="1">
    <citation type="submission" date="2021-09" db="EMBL/GenBank/DDBJ databases">
        <authorList>
            <consortium name="AG Swart"/>
            <person name="Singh M."/>
            <person name="Singh A."/>
            <person name="Seah K."/>
            <person name="Emmerich C."/>
        </authorList>
    </citation>
    <scope>NUCLEOTIDE SEQUENCE</scope>
    <source>
        <strain evidence="3">ATCC30299</strain>
    </source>
</reference>
<dbReference type="PANTHER" id="PTHR12828:SF3">
    <property type="entry name" value="PROTEASOME MATURATION PROTEIN"/>
    <property type="match status" value="1"/>
</dbReference>
<comment type="similarity">
    <text evidence="2">Belongs to the POMP/UMP1 family.</text>
</comment>
<sequence length="88" mass="10202">MEDPRQLKQTLRRREEEKMRFLSSVYGSHLPFSLILERNIVSQQGRLCGLPSSKLHLEILTGKDTELDFPAFIGDVPHLTQEINRLNL</sequence>
<evidence type="ECO:0000256" key="1">
    <source>
        <dbReference type="ARBA" id="ARBA00023186"/>
    </source>
</evidence>
<dbReference type="GO" id="GO:0043248">
    <property type="term" value="P:proteasome assembly"/>
    <property type="evidence" value="ECO:0007669"/>
    <property type="project" value="InterPro"/>
</dbReference>
<evidence type="ECO:0000256" key="2">
    <source>
        <dbReference type="ARBA" id="ARBA00043974"/>
    </source>
</evidence>
<keyword evidence="1" id="KW-0143">Chaperone</keyword>
<dbReference type="InterPro" id="IPR008012">
    <property type="entry name" value="Ump1"/>
</dbReference>
<dbReference type="GO" id="GO:0005737">
    <property type="term" value="C:cytoplasm"/>
    <property type="evidence" value="ECO:0007669"/>
    <property type="project" value="TreeGrafter"/>
</dbReference>
<dbReference type="Pfam" id="PF05348">
    <property type="entry name" value="UMP1"/>
    <property type="match status" value="1"/>
</dbReference>